<keyword evidence="1" id="KW-0694">RNA-binding</keyword>
<sequence length="769" mass="82780">MSDAEAEIQATAAISPVSPTPSHAAASQAVPVLQDAVEAMTADAAAEEPTVDAANVSASEHSDVVDDDSFNEAYEAEENAVVEDATADNTNPDEEIDDYAKTFDSPIGSHEGDAMTDDVHSSEPLTVLGDIKQASAVTSGTATPTVQSSTSQLPLQTQAASTAQTNAQPAEAPAPVSATQQPAQDTHQDENLDIGQLVADLTAQSSEPSADKNPTAPHESSVQGSGAISSSASSSSLPPRPPAPQLATQTYPAQHHLPPAPGTSNSPTYPNGGSPQAPLSASGTSPSHTPTQRHAPRFPSNSAPSSDYQRQWDQFMVDERQYMSEAKWDRFPEGSRIFIGNLSSDKVSKRDVFELFHQYGRLAQISLKPAYGFVQYHTVEEGSRAIENLQDFEVQGRRIHLEISKLQDKTKKDRNDSDKSRGGKRGERGERGERGDRGRDDYRSGRNQSPRRNDRGRDDGYGRDRGFSDSRRNRSRSPGYGGRHDKDSYRRRSPSPYGRSRNDDEMDLPRRYGPDVPDLQFILQQEVDRNFVSWVEQAFNSKGLKTAVMFLHPRFPKDKVIQRQAAEGVHAVVELNFRAQNSAKIPLQVFDRSAGPGNVRFDKYEDLDPATAAEVTLRAKAATVAAQYHHQQPPAPAPQYGYVQPGYGQPAPPAYVQRPPPVYPAQNAAPAPNVAELASMMSKMDPASLHQLLSVVQGTPGNQPPAFPGQSNGQPDLNAILGALGTAPPQGPPQQGGYGRPTNGGGAPSQGGADAAQVQNIMAQLARFR</sequence>
<feature type="compositionally biased region" description="Basic and acidic residues" evidence="2">
    <location>
        <begin position="451"/>
        <end position="472"/>
    </location>
</feature>
<dbReference type="Proteomes" id="UP000039046">
    <property type="component" value="Unassembled WGS sequence"/>
</dbReference>
<feature type="region of interest" description="Disordered" evidence="2">
    <location>
        <begin position="403"/>
        <end position="512"/>
    </location>
</feature>
<dbReference type="AlphaFoldDB" id="A0A0A1TN71"/>
<evidence type="ECO:0000256" key="2">
    <source>
        <dbReference type="SAM" id="MobiDB-lite"/>
    </source>
</evidence>
<dbReference type="InterPro" id="IPR052600">
    <property type="entry name" value="Nuc_rcpt_coact/corep"/>
</dbReference>
<dbReference type="InterPro" id="IPR000504">
    <property type="entry name" value="RRM_dom"/>
</dbReference>
<dbReference type="PANTHER" id="PTHR23295:SF6">
    <property type="entry name" value="NEOSIN, ISOFORM A"/>
    <property type="match status" value="1"/>
</dbReference>
<feature type="domain" description="RRM" evidence="3">
    <location>
        <begin position="335"/>
        <end position="406"/>
    </location>
</feature>
<feature type="region of interest" description="Disordered" evidence="2">
    <location>
        <begin position="698"/>
        <end position="758"/>
    </location>
</feature>
<evidence type="ECO:0000256" key="1">
    <source>
        <dbReference type="PROSITE-ProRule" id="PRU00176"/>
    </source>
</evidence>
<feature type="compositionally biased region" description="Gly residues" evidence="2">
    <location>
        <begin position="734"/>
        <end position="749"/>
    </location>
</feature>
<evidence type="ECO:0000259" key="3">
    <source>
        <dbReference type="PROSITE" id="PS50102"/>
    </source>
</evidence>
<feature type="compositionally biased region" description="Low complexity" evidence="2">
    <location>
        <begin position="220"/>
        <end position="237"/>
    </location>
</feature>
<dbReference type="Gene3D" id="3.30.70.330">
    <property type="match status" value="1"/>
</dbReference>
<dbReference type="SUPFAM" id="SSF54928">
    <property type="entry name" value="RNA-binding domain, RBD"/>
    <property type="match status" value="1"/>
</dbReference>
<feature type="compositionally biased region" description="Acidic residues" evidence="2">
    <location>
        <begin position="65"/>
        <end position="81"/>
    </location>
</feature>
<reference evidence="4 5" key="1">
    <citation type="journal article" date="2015" name="Genome Announc.">
        <title>Draft Genome Sequence and Gene Annotation of the Entomopathogenic Fungus Verticillium hemipterigenum.</title>
        <authorList>
            <person name="Horn F."/>
            <person name="Habel A."/>
            <person name="Scharf D.H."/>
            <person name="Dworschak J."/>
            <person name="Brakhage A.A."/>
            <person name="Guthke R."/>
            <person name="Hertweck C."/>
            <person name="Linde J."/>
        </authorList>
    </citation>
    <scope>NUCLEOTIDE SEQUENCE [LARGE SCALE GENOMIC DNA]</scope>
</reference>
<dbReference type="STRING" id="1531966.A0A0A1TN71"/>
<feature type="region of interest" description="Disordered" evidence="2">
    <location>
        <begin position="1"/>
        <end position="120"/>
    </location>
</feature>
<dbReference type="Pfam" id="PF00076">
    <property type="entry name" value="RRM_1"/>
    <property type="match status" value="1"/>
</dbReference>
<dbReference type="InterPro" id="IPR035979">
    <property type="entry name" value="RBD_domain_sf"/>
</dbReference>
<feature type="compositionally biased region" description="Basic and acidic residues" evidence="2">
    <location>
        <begin position="500"/>
        <end position="512"/>
    </location>
</feature>
<dbReference type="OrthoDB" id="10044938at2759"/>
<keyword evidence="5" id="KW-1185">Reference proteome</keyword>
<dbReference type="GO" id="GO:0003723">
    <property type="term" value="F:RNA binding"/>
    <property type="evidence" value="ECO:0007669"/>
    <property type="project" value="UniProtKB-UniRule"/>
</dbReference>
<gene>
    <name evidence="4" type="ORF">VHEMI07585</name>
</gene>
<proteinExistence type="predicted"/>
<feature type="compositionally biased region" description="Low complexity" evidence="2">
    <location>
        <begin position="147"/>
        <end position="170"/>
    </location>
</feature>
<feature type="compositionally biased region" description="Basic and acidic residues" evidence="2">
    <location>
        <begin position="110"/>
        <end position="120"/>
    </location>
</feature>
<dbReference type="PANTHER" id="PTHR23295">
    <property type="entry name" value="NUCLEAR RECEPTOR COACTIVATOR 5-RELATED"/>
    <property type="match status" value="1"/>
</dbReference>
<accession>A0A0A1TN71</accession>
<evidence type="ECO:0000313" key="4">
    <source>
        <dbReference type="EMBL" id="CEJ91902.1"/>
    </source>
</evidence>
<organism evidence="4 5">
    <name type="scientific">[Torrubiella] hemipterigena</name>
    <dbReference type="NCBI Taxonomy" id="1531966"/>
    <lineage>
        <taxon>Eukaryota</taxon>
        <taxon>Fungi</taxon>
        <taxon>Dikarya</taxon>
        <taxon>Ascomycota</taxon>
        <taxon>Pezizomycotina</taxon>
        <taxon>Sordariomycetes</taxon>
        <taxon>Hypocreomycetidae</taxon>
        <taxon>Hypocreales</taxon>
        <taxon>Clavicipitaceae</taxon>
        <taxon>Clavicipitaceae incertae sedis</taxon>
        <taxon>'Torrubiella' clade</taxon>
    </lineage>
</organism>
<dbReference type="SMART" id="SM00360">
    <property type="entry name" value="RRM"/>
    <property type="match status" value="1"/>
</dbReference>
<evidence type="ECO:0000313" key="5">
    <source>
        <dbReference type="Proteomes" id="UP000039046"/>
    </source>
</evidence>
<name>A0A0A1TN71_9HYPO</name>
<feature type="compositionally biased region" description="Polar residues" evidence="2">
    <location>
        <begin position="262"/>
        <end position="292"/>
    </location>
</feature>
<dbReference type="InterPro" id="IPR012677">
    <property type="entry name" value="Nucleotide-bd_a/b_plait_sf"/>
</dbReference>
<feature type="region of interest" description="Disordered" evidence="2">
    <location>
        <begin position="139"/>
        <end position="307"/>
    </location>
</feature>
<protein>
    <recommendedName>
        <fullName evidence="3">RRM domain-containing protein</fullName>
    </recommendedName>
</protein>
<dbReference type="EMBL" id="CDHN01000004">
    <property type="protein sequence ID" value="CEJ91902.1"/>
    <property type="molecule type" value="Genomic_DNA"/>
</dbReference>
<feature type="compositionally biased region" description="Basic and acidic residues" evidence="2">
    <location>
        <begin position="403"/>
        <end position="444"/>
    </location>
</feature>
<dbReference type="PROSITE" id="PS50102">
    <property type="entry name" value="RRM"/>
    <property type="match status" value="1"/>
</dbReference>
<dbReference type="HOGENOM" id="CLU_013226_0_0_1"/>